<proteinExistence type="predicted"/>
<keyword evidence="2 3" id="KW-0040">ANK repeat</keyword>
<dbReference type="Proteomes" id="UP000182658">
    <property type="component" value="Unassembled WGS sequence"/>
</dbReference>
<sequence length="225" mass="23781">MPLSELAEPSRDSESAYAVLASHGFFLPDQIPKLLQQAKDENLMNLEKILFTVSDAMDHIDDDGNYPIHRACQLNDPSLLQHCLNAGAEVNQPDVGAADNYGQTALHRACCKDKNEVVTLLLEKGAKPEVPDNSGATAVHNAAQCHGTFNLKKLLRAGAPVSPKDKLGSTPLLRAALFGSSKNIELLIENGADVNASNTAGSTALHLAAGLNHTAAVIFLLSVGA</sequence>
<gene>
    <name evidence="4" type="ORF">CONLIGDRAFT_584639</name>
</gene>
<feature type="repeat" description="ANK" evidence="3">
    <location>
        <begin position="134"/>
        <end position="166"/>
    </location>
</feature>
<keyword evidence="1" id="KW-0677">Repeat</keyword>
<dbReference type="InterPro" id="IPR002110">
    <property type="entry name" value="Ankyrin_rpt"/>
</dbReference>
<feature type="repeat" description="ANK" evidence="3">
    <location>
        <begin position="167"/>
        <end position="199"/>
    </location>
</feature>
<dbReference type="PROSITE" id="PS50297">
    <property type="entry name" value="ANK_REP_REGION"/>
    <property type="match status" value="4"/>
</dbReference>
<feature type="non-terminal residue" evidence="4">
    <location>
        <position position="225"/>
    </location>
</feature>
<evidence type="ECO:0000256" key="2">
    <source>
        <dbReference type="ARBA" id="ARBA00023043"/>
    </source>
</evidence>
<evidence type="ECO:0000256" key="3">
    <source>
        <dbReference type="PROSITE-ProRule" id="PRU00023"/>
    </source>
</evidence>
<dbReference type="SMART" id="SM00248">
    <property type="entry name" value="ANK"/>
    <property type="match status" value="5"/>
</dbReference>
<dbReference type="Gene3D" id="1.25.40.20">
    <property type="entry name" value="Ankyrin repeat-containing domain"/>
    <property type="match status" value="2"/>
</dbReference>
<feature type="repeat" description="ANK" evidence="3">
    <location>
        <begin position="200"/>
        <end position="225"/>
    </location>
</feature>
<evidence type="ECO:0000313" key="4">
    <source>
        <dbReference type="EMBL" id="OIW24613.1"/>
    </source>
</evidence>
<feature type="repeat" description="ANK" evidence="3">
    <location>
        <begin position="101"/>
        <end position="133"/>
    </location>
</feature>
<feature type="repeat" description="ANK" evidence="3">
    <location>
        <begin position="63"/>
        <end position="95"/>
    </location>
</feature>
<dbReference type="STRING" id="1408157.A0A1J7IAX9"/>
<protein>
    <submittedName>
        <fullName evidence="4">Ankyrin</fullName>
    </submittedName>
</protein>
<dbReference type="OrthoDB" id="195446at2759"/>
<dbReference type="InParanoid" id="A0A1J7IAX9"/>
<dbReference type="SUPFAM" id="SSF48403">
    <property type="entry name" value="Ankyrin repeat"/>
    <property type="match status" value="1"/>
</dbReference>
<dbReference type="EMBL" id="KV875103">
    <property type="protein sequence ID" value="OIW24613.1"/>
    <property type="molecule type" value="Genomic_DNA"/>
</dbReference>
<dbReference type="PROSITE" id="PS50088">
    <property type="entry name" value="ANK_REPEAT"/>
    <property type="match status" value="5"/>
</dbReference>
<evidence type="ECO:0000256" key="1">
    <source>
        <dbReference type="ARBA" id="ARBA00022737"/>
    </source>
</evidence>
<keyword evidence="5" id="KW-1185">Reference proteome</keyword>
<dbReference type="PANTHER" id="PTHR24171">
    <property type="entry name" value="ANKYRIN REPEAT DOMAIN-CONTAINING PROTEIN 39-RELATED"/>
    <property type="match status" value="1"/>
</dbReference>
<dbReference type="PRINTS" id="PR01415">
    <property type="entry name" value="ANKYRIN"/>
</dbReference>
<accession>A0A1J7IAX9</accession>
<organism evidence="4 5">
    <name type="scientific">Coniochaeta ligniaria NRRL 30616</name>
    <dbReference type="NCBI Taxonomy" id="1408157"/>
    <lineage>
        <taxon>Eukaryota</taxon>
        <taxon>Fungi</taxon>
        <taxon>Dikarya</taxon>
        <taxon>Ascomycota</taxon>
        <taxon>Pezizomycotina</taxon>
        <taxon>Sordariomycetes</taxon>
        <taxon>Sordariomycetidae</taxon>
        <taxon>Coniochaetales</taxon>
        <taxon>Coniochaetaceae</taxon>
        <taxon>Coniochaeta</taxon>
    </lineage>
</organism>
<reference evidence="4 5" key="1">
    <citation type="submission" date="2016-10" db="EMBL/GenBank/DDBJ databases">
        <title>Draft genome sequence of Coniochaeta ligniaria NRRL30616, a lignocellulolytic fungus for bioabatement of inhibitors in plant biomass hydrolysates.</title>
        <authorList>
            <consortium name="DOE Joint Genome Institute"/>
            <person name="Jimenez D.J."/>
            <person name="Hector R.E."/>
            <person name="Riley R."/>
            <person name="Sun H."/>
            <person name="Grigoriev I.V."/>
            <person name="Van Elsas J.D."/>
            <person name="Nichols N.N."/>
        </authorList>
    </citation>
    <scope>NUCLEOTIDE SEQUENCE [LARGE SCALE GENOMIC DNA]</scope>
    <source>
        <strain evidence="4 5">NRRL 30616</strain>
    </source>
</reference>
<dbReference type="InterPro" id="IPR036770">
    <property type="entry name" value="Ankyrin_rpt-contain_sf"/>
</dbReference>
<evidence type="ECO:0000313" key="5">
    <source>
        <dbReference type="Proteomes" id="UP000182658"/>
    </source>
</evidence>
<dbReference type="AlphaFoldDB" id="A0A1J7IAX9"/>
<name>A0A1J7IAX9_9PEZI</name>
<dbReference type="Pfam" id="PF12796">
    <property type="entry name" value="Ank_2"/>
    <property type="match status" value="2"/>
</dbReference>